<dbReference type="Gene3D" id="3.90.1150.200">
    <property type="match status" value="1"/>
</dbReference>
<evidence type="ECO:0000256" key="1">
    <source>
        <dbReference type="SAM" id="MobiDB-lite"/>
    </source>
</evidence>
<dbReference type="InterPro" id="IPR014922">
    <property type="entry name" value="YdhG-like"/>
</dbReference>
<gene>
    <name evidence="3" type="ORF">FHX44_113845</name>
</gene>
<dbReference type="Proteomes" id="UP000321261">
    <property type="component" value="Unassembled WGS sequence"/>
</dbReference>
<dbReference type="EMBL" id="VIWU01000001">
    <property type="protein sequence ID" value="TWF77929.1"/>
    <property type="molecule type" value="Genomic_DNA"/>
</dbReference>
<organism evidence="3 4">
    <name type="scientific">Pseudonocardia hierapolitana</name>
    <dbReference type="NCBI Taxonomy" id="1128676"/>
    <lineage>
        <taxon>Bacteria</taxon>
        <taxon>Bacillati</taxon>
        <taxon>Actinomycetota</taxon>
        <taxon>Actinomycetes</taxon>
        <taxon>Pseudonocardiales</taxon>
        <taxon>Pseudonocardiaceae</taxon>
        <taxon>Pseudonocardia</taxon>
    </lineage>
</organism>
<keyword evidence="4" id="KW-1185">Reference proteome</keyword>
<sequence length="141" mass="15520">MLTTRPPGLVTDFRPTLPRKSGQREDGGVDAAVQAYVDGIDPGFRPLFDRVHRLIREQHPDAAVVLSYKMPTYVVGTRRLHVGVWRHGVSLYGWGQEAVAAFTARHPELRTSKGTIQLRPADAAAVSDDELRSLIHAALGD</sequence>
<dbReference type="Pfam" id="PF08818">
    <property type="entry name" value="DUF1801"/>
    <property type="match status" value="1"/>
</dbReference>
<feature type="region of interest" description="Disordered" evidence="1">
    <location>
        <begin position="1"/>
        <end position="27"/>
    </location>
</feature>
<evidence type="ECO:0000259" key="2">
    <source>
        <dbReference type="Pfam" id="PF08818"/>
    </source>
</evidence>
<accession>A0A561SSU6</accession>
<reference evidence="3 4" key="1">
    <citation type="submission" date="2019-06" db="EMBL/GenBank/DDBJ databases">
        <title>Sequencing the genomes of 1000 actinobacteria strains.</title>
        <authorList>
            <person name="Klenk H.-P."/>
        </authorList>
    </citation>
    <scope>NUCLEOTIDE SEQUENCE [LARGE SCALE GENOMIC DNA]</scope>
    <source>
        <strain evidence="3 4">DSM 45671</strain>
    </source>
</reference>
<dbReference type="SUPFAM" id="SSF159888">
    <property type="entry name" value="YdhG-like"/>
    <property type="match status" value="1"/>
</dbReference>
<feature type="domain" description="YdhG-like" evidence="2">
    <location>
        <begin position="45"/>
        <end position="139"/>
    </location>
</feature>
<proteinExistence type="predicted"/>
<evidence type="ECO:0000313" key="4">
    <source>
        <dbReference type="Proteomes" id="UP000321261"/>
    </source>
</evidence>
<name>A0A561SSU6_9PSEU</name>
<protein>
    <submittedName>
        <fullName evidence="3">Uncharacterized protein YdhG (YjbR/CyaY superfamily)</fullName>
    </submittedName>
</protein>
<evidence type="ECO:0000313" key="3">
    <source>
        <dbReference type="EMBL" id="TWF77929.1"/>
    </source>
</evidence>
<comment type="caution">
    <text evidence="3">The sequence shown here is derived from an EMBL/GenBank/DDBJ whole genome shotgun (WGS) entry which is preliminary data.</text>
</comment>
<dbReference type="AlphaFoldDB" id="A0A561SSU6"/>